<dbReference type="SUPFAM" id="SSF51735">
    <property type="entry name" value="NAD(P)-binding Rossmann-fold domains"/>
    <property type="match status" value="1"/>
</dbReference>
<protein>
    <submittedName>
        <fullName evidence="2">Uncharacterized protein</fullName>
    </submittedName>
</protein>
<dbReference type="PANTHER" id="PTHR15020:SF50">
    <property type="entry name" value="UPF0659 PROTEIN YMR090W"/>
    <property type="match status" value="1"/>
</dbReference>
<dbReference type="PANTHER" id="PTHR15020">
    <property type="entry name" value="FLAVIN REDUCTASE-RELATED"/>
    <property type="match status" value="1"/>
</dbReference>
<keyword evidence="3" id="KW-1185">Reference proteome</keyword>
<name>A0A0G4H180_VITBC</name>
<gene>
    <name evidence="2" type="ORF">Vbra_19214</name>
</gene>
<dbReference type="OMA" id="HTMTIRF"/>
<proteinExistence type="predicted"/>
<feature type="region of interest" description="Disordered" evidence="1">
    <location>
        <begin position="453"/>
        <end position="485"/>
    </location>
</feature>
<organism evidence="2 3">
    <name type="scientific">Vitrella brassicaformis (strain CCMP3155)</name>
    <dbReference type="NCBI Taxonomy" id="1169540"/>
    <lineage>
        <taxon>Eukaryota</taxon>
        <taxon>Sar</taxon>
        <taxon>Alveolata</taxon>
        <taxon>Colpodellida</taxon>
        <taxon>Vitrellaceae</taxon>
        <taxon>Vitrella</taxon>
    </lineage>
</organism>
<dbReference type="OrthoDB" id="10254221at2759"/>
<dbReference type="STRING" id="1169540.A0A0G4H180"/>
<evidence type="ECO:0000313" key="2">
    <source>
        <dbReference type="EMBL" id="CEM37324.1"/>
    </source>
</evidence>
<feature type="region of interest" description="Disordered" evidence="1">
    <location>
        <begin position="34"/>
        <end position="63"/>
    </location>
</feature>
<dbReference type="Proteomes" id="UP000041254">
    <property type="component" value="Unassembled WGS sequence"/>
</dbReference>
<feature type="region of interest" description="Disordered" evidence="1">
    <location>
        <begin position="539"/>
        <end position="567"/>
    </location>
</feature>
<evidence type="ECO:0000256" key="1">
    <source>
        <dbReference type="SAM" id="MobiDB-lite"/>
    </source>
</evidence>
<dbReference type="EMBL" id="CDMY01000938">
    <property type="protein sequence ID" value="CEM37324.1"/>
    <property type="molecule type" value="Genomic_DNA"/>
</dbReference>
<dbReference type="InterPro" id="IPR036291">
    <property type="entry name" value="NAD(P)-bd_dom_sf"/>
</dbReference>
<dbReference type="Gene3D" id="3.40.50.720">
    <property type="entry name" value="NAD(P)-binding Rossmann-like Domain"/>
    <property type="match status" value="2"/>
</dbReference>
<accession>A0A0G4H180</accession>
<evidence type="ECO:0000313" key="3">
    <source>
        <dbReference type="Proteomes" id="UP000041254"/>
    </source>
</evidence>
<dbReference type="AlphaFoldDB" id="A0A0G4H180"/>
<feature type="compositionally biased region" description="Basic and acidic residues" evidence="1">
    <location>
        <begin position="476"/>
        <end position="485"/>
    </location>
</feature>
<dbReference type="InParanoid" id="A0A0G4H180"/>
<reference evidence="2 3" key="1">
    <citation type="submission" date="2014-11" db="EMBL/GenBank/DDBJ databases">
        <authorList>
            <person name="Zhu J."/>
            <person name="Qi W."/>
            <person name="Song R."/>
        </authorList>
    </citation>
    <scope>NUCLEOTIDE SEQUENCE [LARGE SCALE GENOMIC DNA]</scope>
</reference>
<sequence>MKNESSSGESAAPKNEGVFQQAFSLFNQLFGDSSPAKGSAFQQVKGQPVEELPTEKAEAPPSPKPLDVLVLGATSPTGRALVRLLLSRGYRVRVYVSSELMAEARAALGDDVQYFVGEYSDLLSVFDAVRGADKVVFLETGELLKDSVPRPFQTSDWAALLNVLVALNYSAKDRYRQTLLDFRQSFDRTLLSIEERGLLRPNWPKDRQEGASAAWCETRFFRGQDLKAGADKDNTFAGRDAKFFGNIMYPQNEISLMSVPLTMNLDCYGGLMIRWLRDKGRPKYKLVIRTQSYWQDGIQFEADIDAPNKITKTLVPFSSFLPHVNGVPLMSVSDNPSGAVLFDRSDIVQLGIVFRRTREGFEEEFGARIQGIEAYREQTAPELLFVSSSALPPVVDRTQWNFLRSRFESVMGNPNDPLFDTHRLAFQAAHRERTVQLSAVPFCSLRVPDFGDESAEETQTSPSAAQPGRLVTRARPSGDKRTVSSVSKEDVAAAIVACLDNPKVVNRALYLERETLPFRSQDSGDGVLAIEHDAASAVSVGSGDVPDAVGESSPRVPKPQQQATVVR</sequence>
<dbReference type="VEuPathDB" id="CryptoDB:Vbra_19214"/>